<name>A0A413SX62_9BACT</name>
<evidence type="ECO:0000313" key="2">
    <source>
        <dbReference type="Proteomes" id="UP000283855"/>
    </source>
</evidence>
<dbReference type="EMBL" id="QSFT01000029">
    <property type="protein sequence ID" value="RHA73902.1"/>
    <property type="molecule type" value="Genomic_DNA"/>
</dbReference>
<comment type="caution">
    <text evidence="1">The sequence shown here is derived from an EMBL/GenBank/DDBJ whole genome shotgun (WGS) entry which is preliminary data.</text>
</comment>
<dbReference type="AlphaFoldDB" id="A0A413SX62"/>
<reference evidence="1 2" key="1">
    <citation type="submission" date="2018-08" db="EMBL/GenBank/DDBJ databases">
        <title>A genome reference for cultivated species of the human gut microbiota.</title>
        <authorList>
            <person name="Zou Y."/>
            <person name="Xue W."/>
            <person name="Luo G."/>
        </authorList>
    </citation>
    <scope>NUCLEOTIDE SEQUENCE [LARGE SCALE GENOMIC DNA]</scope>
    <source>
        <strain evidence="1 2">AM42-38</strain>
    </source>
</reference>
<dbReference type="InterPro" id="IPR046733">
    <property type="entry name" value="DUF6625"/>
</dbReference>
<dbReference type="Proteomes" id="UP000283855">
    <property type="component" value="Unassembled WGS sequence"/>
</dbReference>
<proteinExistence type="predicted"/>
<evidence type="ECO:0000313" key="1">
    <source>
        <dbReference type="EMBL" id="RHA73902.1"/>
    </source>
</evidence>
<gene>
    <name evidence="1" type="ORF">DW921_11820</name>
</gene>
<accession>A0A413SX62</accession>
<organism evidence="1 2">
    <name type="scientific">Phocaeicola coprophilus</name>
    <dbReference type="NCBI Taxonomy" id="387090"/>
    <lineage>
        <taxon>Bacteria</taxon>
        <taxon>Pseudomonadati</taxon>
        <taxon>Bacteroidota</taxon>
        <taxon>Bacteroidia</taxon>
        <taxon>Bacteroidales</taxon>
        <taxon>Bacteroidaceae</taxon>
        <taxon>Phocaeicola</taxon>
    </lineage>
</organism>
<evidence type="ECO:0008006" key="3">
    <source>
        <dbReference type="Google" id="ProtNLM"/>
    </source>
</evidence>
<dbReference type="Pfam" id="PF20330">
    <property type="entry name" value="DUF6625"/>
    <property type="match status" value="1"/>
</dbReference>
<sequence>MHKIAIIIPYFGKFPEWIDLFLYSCSLNKKITDNITIDWLIFTDCELPQKIYDNTIFIQMSFKDYCQHVMSCLHIDFSPKTAYKFCDLKPFYGLVHESMLSNFTHWGFGDLDLCYGDLSLIINEERLRKYELITTHADRIAGHFTIIKQDSIYSKLCLKIVDWQNKLNDEKVLGLDEMDLTYLVRREMVDYLRLYRYLGKPFRVGIYNFMKFPNIVHNWYSKAFIKEFYTSPLPKTGEQWVWDIKNNHILNPWGKEIPYLHFLFFKKTPFWDTPNYWKSGFYCLPQDISIIKNGIVIFDNKSISYKNKE</sequence>
<protein>
    <recommendedName>
        <fullName evidence="3">Glycosyl transferase</fullName>
    </recommendedName>
</protein>
<dbReference type="RefSeq" id="WP_118400782.1">
    <property type="nucleotide sequence ID" value="NZ_CABJGD010000029.1"/>
</dbReference>